<dbReference type="EMBL" id="OU896721">
    <property type="protein sequence ID" value="CAG9817524.1"/>
    <property type="molecule type" value="Genomic_DNA"/>
</dbReference>
<keyword evidence="3" id="KW-1185">Reference proteome</keyword>
<dbReference type="Proteomes" id="UP001153737">
    <property type="component" value="Chromosome 15"/>
</dbReference>
<reference evidence="2" key="1">
    <citation type="submission" date="2022-01" db="EMBL/GenBank/DDBJ databases">
        <authorList>
            <person name="King R."/>
        </authorList>
    </citation>
    <scope>NUCLEOTIDE SEQUENCE</scope>
</reference>
<evidence type="ECO:0000256" key="1">
    <source>
        <dbReference type="SAM" id="SignalP"/>
    </source>
</evidence>
<dbReference type="AlphaFoldDB" id="A0A9N9SHP5"/>
<proteinExistence type="predicted"/>
<evidence type="ECO:0008006" key="4">
    <source>
        <dbReference type="Google" id="ProtNLM"/>
    </source>
</evidence>
<evidence type="ECO:0000313" key="2">
    <source>
        <dbReference type="EMBL" id="CAG9817524.1"/>
    </source>
</evidence>
<evidence type="ECO:0000313" key="3">
    <source>
        <dbReference type="Proteomes" id="UP001153737"/>
    </source>
</evidence>
<name>A0A9N9SHP5_PHACE</name>
<accession>A0A9N9SHP5</accession>
<organism evidence="2 3">
    <name type="scientific">Phaedon cochleariae</name>
    <name type="common">Mustard beetle</name>
    <dbReference type="NCBI Taxonomy" id="80249"/>
    <lineage>
        <taxon>Eukaryota</taxon>
        <taxon>Metazoa</taxon>
        <taxon>Ecdysozoa</taxon>
        <taxon>Arthropoda</taxon>
        <taxon>Hexapoda</taxon>
        <taxon>Insecta</taxon>
        <taxon>Pterygota</taxon>
        <taxon>Neoptera</taxon>
        <taxon>Endopterygota</taxon>
        <taxon>Coleoptera</taxon>
        <taxon>Polyphaga</taxon>
        <taxon>Cucujiformia</taxon>
        <taxon>Chrysomeloidea</taxon>
        <taxon>Chrysomelidae</taxon>
        <taxon>Chrysomelinae</taxon>
        <taxon>Chrysomelini</taxon>
        <taxon>Phaedon</taxon>
    </lineage>
</organism>
<reference evidence="2" key="2">
    <citation type="submission" date="2022-10" db="EMBL/GenBank/DDBJ databases">
        <authorList>
            <consortium name="ENA_rothamsted_submissions"/>
            <consortium name="culmorum"/>
            <person name="King R."/>
        </authorList>
    </citation>
    <scope>NUCLEOTIDE SEQUENCE</scope>
</reference>
<gene>
    <name evidence="2" type="ORF">PHAECO_LOCUS4593</name>
</gene>
<protein>
    <recommendedName>
        <fullName evidence="4">Receptor ligand binding region domain-containing protein</fullName>
    </recommendedName>
</protein>
<keyword evidence="1" id="KW-0732">Signal</keyword>
<dbReference type="OrthoDB" id="7790442at2759"/>
<sequence>MDKLLPKLLLVQLLLSLALASSGQLRGQIYFAIAAPPSSQSYSRAFNKTLTNITQNYLVSRGSGFALNVSLETVAIDLPENGSFSSKLLENVCEKLEGKRVVAVLIIGNSPAAFTVSIAAKHVGIPVLWARGSSHFLPGFRSMSLAVRWMHESLERDVLQVSKVTTKGCEASTRRVNLAGTAKGGTIVDIPEEHCLRRYLYNRARSPTFLRCSREVRSRLNSFTESFSIQQTFCAYLEQFQVGCRLLEVYQDVAPRAMKTG</sequence>
<feature type="signal peptide" evidence="1">
    <location>
        <begin position="1"/>
        <end position="20"/>
    </location>
</feature>
<feature type="chain" id="PRO_5040193162" description="Receptor ligand binding region domain-containing protein" evidence="1">
    <location>
        <begin position="21"/>
        <end position="261"/>
    </location>
</feature>